<dbReference type="AlphaFoldDB" id="A0A9X0XB73"/>
<dbReference type="SUPFAM" id="SSF56954">
    <property type="entry name" value="Outer membrane efflux proteins (OEP)"/>
    <property type="match status" value="1"/>
</dbReference>
<dbReference type="PANTHER" id="PTHR30203">
    <property type="entry name" value="OUTER MEMBRANE CATION EFFLUX PROTEIN"/>
    <property type="match status" value="1"/>
</dbReference>
<sequence length="476" mass="50307">MFPKVFPPPCAPEPLRPAGRSPRRLILAALLGLVACAAPHQAAEPLDLAAQQAQWQALQPDSPALRESLRARGLETAVWPLPRWDLPALSALALLRQPALAEARARQAALEAESPGRLPRPELALGLEAHSERGEASRSPWSLAIALEALPLGRSGQARRAAEAEAGQARVEAARFELAHSVWSVHRALRERHADWRAARAAQALQAERQALAEARHAALAKQLAQGALDAPAVQAAERAQAAARAATDQARQAEARARLALGAAAGLTPEALAGLTLDERPPAAPPLDPGRLQAAALLHRLDLRAALARHAAAEARQRAEWARRWPEIQFAPGLAWDQGDRLWTLGLRVIGPPAEGNAPALARARAEREAAAAACLRVQAEALVELARARADLAAAESARAAAGAAEAAAAAQRARVEAGLAAGHQDRLALLDAQALDLDARSRRLAADHALDQARAALEDVLQLPLDRLPAVLP</sequence>
<dbReference type="Gene3D" id="1.20.1600.10">
    <property type="entry name" value="Outer membrane efflux proteins (OEP)"/>
    <property type="match status" value="1"/>
</dbReference>
<dbReference type="Proteomes" id="UP000643207">
    <property type="component" value="Unassembled WGS sequence"/>
</dbReference>
<feature type="signal peptide" evidence="2">
    <location>
        <begin position="1"/>
        <end position="42"/>
    </location>
</feature>
<feature type="coiled-coil region" evidence="1">
    <location>
        <begin position="362"/>
        <end position="400"/>
    </location>
</feature>
<feature type="coiled-coil region" evidence="1">
    <location>
        <begin position="198"/>
        <end position="257"/>
    </location>
</feature>
<dbReference type="RefSeq" id="WP_201823989.1">
    <property type="nucleotide sequence ID" value="NZ_JAERRA010000001.1"/>
</dbReference>
<evidence type="ECO:0000313" key="3">
    <source>
        <dbReference type="EMBL" id="MBL0718917.1"/>
    </source>
</evidence>
<feature type="chain" id="PRO_5040783544" evidence="2">
    <location>
        <begin position="43"/>
        <end position="476"/>
    </location>
</feature>
<evidence type="ECO:0000313" key="4">
    <source>
        <dbReference type="Proteomes" id="UP000643207"/>
    </source>
</evidence>
<protein>
    <submittedName>
        <fullName evidence="3">TolC family protein</fullName>
    </submittedName>
</protein>
<evidence type="ECO:0000256" key="1">
    <source>
        <dbReference type="SAM" id="Coils"/>
    </source>
</evidence>
<dbReference type="InterPro" id="IPR010131">
    <property type="entry name" value="MdtP/NodT-like"/>
</dbReference>
<dbReference type="GO" id="GO:0015562">
    <property type="term" value="F:efflux transmembrane transporter activity"/>
    <property type="evidence" value="ECO:0007669"/>
    <property type="project" value="InterPro"/>
</dbReference>
<keyword evidence="4" id="KW-1185">Reference proteome</keyword>
<evidence type="ECO:0000256" key="2">
    <source>
        <dbReference type="SAM" id="SignalP"/>
    </source>
</evidence>
<organism evidence="3 4">
    <name type="scientific">Aquariibacter lacus</name>
    <dbReference type="NCBI Taxonomy" id="2801332"/>
    <lineage>
        <taxon>Bacteria</taxon>
        <taxon>Pseudomonadati</taxon>
        <taxon>Pseudomonadota</taxon>
        <taxon>Betaproteobacteria</taxon>
        <taxon>Burkholderiales</taxon>
        <taxon>Sphaerotilaceae</taxon>
        <taxon>Aquariibacter</taxon>
    </lineage>
</organism>
<dbReference type="EMBL" id="JAERRA010000001">
    <property type="protein sequence ID" value="MBL0718917.1"/>
    <property type="molecule type" value="Genomic_DNA"/>
</dbReference>
<reference evidence="3 4" key="1">
    <citation type="submission" date="2021-01" db="EMBL/GenBank/DDBJ databases">
        <title>Piscinibacter sp. Jin2 Genome sequencing and assembly.</title>
        <authorList>
            <person name="Kim I."/>
        </authorList>
    </citation>
    <scope>NUCLEOTIDE SEQUENCE [LARGE SCALE GENOMIC DNA]</scope>
    <source>
        <strain evidence="3 4">Jin2</strain>
    </source>
</reference>
<name>A0A9X0XB73_9BURK</name>
<keyword evidence="2" id="KW-0732">Signal</keyword>
<accession>A0A9X0XB73</accession>
<proteinExistence type="predicted"/>
<comment type="caution">
    <text evidence="3">The sequence shown here is derived from an EMBL/GenBank/DDBJ whole genome shotgun (WGS) entry which is preliminary data.</text>
</comment>
<gene>
    <name evidence="3" type="ORF">JI742_03345</name>
</gene>
<keyword evidence="1" id="KW-0175">Coiled coil</keyword>